<evidence type="ECO:0000313" key="4">
    <source>
        <dbReference type="EMBL" id="KAK9665132.1"/>
    </source>
</evidence>
<evidence type="ECO:0000259" key="3">
    <source>
        <dbReference type="PROSITE" id="PS51752"/>
    </source>
</evidence>
<dbReference type="SUPFAM" id="SSF51101">
    <property type="entry name" value="Mannose-binding lectins"/>
    <property type="match status" value="1"/>
</dbReference>
<dbReference type="SMART" id="SM00915">
    <property type="entry name" value="Jacalin"/>
    <property type="match status" value="1"/>
</dbReference>
<protein>
    <recommendedName>
        <fullName evidence="3">Jacalin-type lectin domain-containing protein</fullName>
    </recommendedName>
</protein>
<proteinExistence type="inferred from homology"/>
<dbReference type="InterPro" id="IPR001229">
    <property type="entry name" value="Jacalin-like_lectin_dom"/>
</dbReference>
<dbReference type="EMBL" id="JBDFQZ010000014">
    <property type="protein sequence ID" value="KAK9665132.1"/>
    <property type="molecule type" value="Genomic_DNA"/>
</dbReference>
<dbReference type="Proteomes" id="UP001443914">
    <property type="component" value="Unassembled WGS sequence"/>
</dbReference>
<sequence length="198" mass="21355">MSQSISQENPLIKLKGKETTSLLKIGPIPSQRGQSSSDLGKQTAWDEKGRNKLAQMFVSFGNDYINSIAFQYIEDGKLVISPVFGSPNLDGPNFVALRFTEATNNEYITRLSGSHGTKNYSTGQGVTSLTIETNAAIYGPFGNAGSNDPKFNISFGPENQFAGFHGTSSPEILTSIGVYVKPIDDLAALSNKTELHVE</sequence>
<dbReference type="AlphaFoldDB" id="A0AAW1GK92"/>
<evidence type="ECO:0000256" key="1">
    <source>
        <dbReference type="ARBA" id="ARBA00006568"/>
    </source>
</evidence>
<dbReference type="Pfam" id="PF01419">
    <property type="entry name" value="Jacalin"/>
    <property type="match status" value="1"/>
</dbReference>
<dbReference type="PROSITE" id="PS51752">
    <property type="entry name" value="JACALIN_LECTIN"/>
    <property type="match status" value="1"/>
</dbReference>
<keyword evidence="5" id="KW-1185">Reference proteome</keyword>
<dbReference type="Gene3D" id="2.100.10.30">
    <property type="entry name" value="Jacalin-like lectin domain"/>
    <property type="match status" value="1"/>
</dbReference>
<gene>
    <name evidence="4" type="ORF">RND81_14G092700</name>
</gene>
<accession>A0AAW1GK92</accession>
<name>A0AAW1GK92_SAPOF</name>
<dbReference type="PANTHER" id="PTHR47293:SF70">
    <property type="entry name" value="JACALIN-RELATED LECTIN 24-RELATED"/>
    <property type="match status" value="1"/>
</dbReference>
<evidence type="ECO:0000313" key="5">
    <source>
        <dbReference type="Proteomes" id="UP001443914"/>
    </source>
</evidence>
<evidence type="ECO:0000256" key="2">
    <source>
        <dbReference type="ARBA" id="ARBA00022734"/>
    </source>
</evidence>
<dbReference type="InterPro" id="IPR036404">
    <property type="entry name" value="Jacalin-like_lectin_dom_sf"/>
</dbReference>
<dbReference type="PANTHER" id="PTHR47293">
    <property type="entry name" value="JACALIN-RELATED LECTIN 3"/>
    <property type="match status" value="1"/>
</dbReference>
<feature type="domain" description="Jacalin-type lectin" evidence="3">
    <location>
        <begin position="30"/>
        <end position="182"/>
    </location>
</feature>
<keyword evidence="2" id="KW-0430">Lectin</keyword>
<comment type="similarity">
    <text evidence="1">Belongs to the jacalin lectin family.</text>
</comment>
<organism evidence="4 5">
    <name type="scientific">Saponaria officinalis</name>
    <name type="common">Common soapwort</name>
    <name type="synonym">Lychnis saponaria</name>
    <dbReference type="NCBI Taxonomy" id="3572"/>
    <lineage>
        <taxon>Eukaryota</taxon>
        <taxon>Viridiplantae</taxon>
        <taxon>Streptophyta</taxon>
        <taxon>Embryophyta</taxon>
        <taxon>Tracheophyta</taxon>
        <taxon>Spermatophyta</taxon>
        <taxon>Magnoliopsida</taxon>
        <taxon>eudicotyledons</taxon>
        <taxon>Gunneridae</taxon>
        <taxon>Pentapetalae</taxon>
        <taxon>Caryophyllales</taxon>
        <taxon>Caryophyllaceae</taxon>
        <taxon>Caryophylleae</taxon>
        <taxon>Saponaria</taxon>
    </lineage>
</organism>
<dbReference type="GO" id="GO:0030246">
    <property type="term" value="F:carbohydrate binding"/>
    <property type="evidence" value="ECO:0007669"/>
    <property type="project" value="UniProtKB-KW"/>
</dbReference>
<reference evidence="4" key="1">
    <citation type="submission" date="2024-03" db="EMBL/GenBank/DDBJ databases">
        <title>WGS assembly of Saponaria officinalis var. Norfolk2.</title>
        <authorList>
            <person name="Jenkins J."/>
            <person name="Shu S."/>
            <person name="Grimwood J."/>
            <person name="Barry K."/>
            <person name="Goodstein D."/>
            <person name="Schmutz J."/>
            <person name="Leebens-Mack J."/>
            <person name="Osbourn A."/>
        </authorList>
    </citation>
    <scope>NUCLEOTIDE SEQUENCE [LARGE SCALE GENOMIC DNA]</scope>
    <source>
        <strain evidence="4">JIC</strain>
    </source>
</reference>
<comment type="caution">
    <text evidence="4">The sequence shown here is derived from an EMBL/GenBank/DDBJ whole genome shotgun (WGS) entry which is preliminary data.</text>
</comment>